<evidence type="ECO:0000256" key="8">
    <source>
        <dbReference type="ARBA" id="ARBA00022967"/>
    </source>
</evidence>
<keyword evidence="4" id="KW-1003">Cell membrane</keyword>
<accession>A0A2D6YLY2</accession>
<evidence type="ECO:0000256" key="2">
    <source>
        <dbReference type="ARBA" id="ARBA00005417"/>
    </source>
</evidence>
<evidence type="ECO:0000259" key="10">
    <source>
        <dbReference type="PROSITE" id="PS50893"/>
    </source>
</evidence>
<evidence type="ECO:0000313" key="11">
    <source>
        <dbReference type="EMBL" id="MAH64142.1"/>
    </source>
</evidence>
<keyword evidence="5" id="KW-0997">Cell inner membrane</keyword>
<gene>
    <name evidence="11" type="ORF">CMN54_12010</name>
</gene>
<dbReference type="SMART" id="SM00382">
    <property type="entry name" value="AAA"/>
    <property type="match status" value="1"/>
</dbReference>
<dbReference type="InterPro" id="IPR017871">
    <property type="entry name" value="ABC_transporter-like_CS"/>
</dbReference>
<sequence>MRYSEHKSKLLSLKDYDLSLKTEDGPVQVLKKVNISINEQETVGLVGESGCGKSMTALSMMGLLSNKIIAKHRGELLWRGKDLSNASNKRWRELRGKEMAMIFQEPMTALNPVLTIHEQLDEVLKEHSSLRNKDRSENIADLLEKVGLRDVENKLEWYPHQFSGGMRQRVMIAMALICEPDLLIADEPTTALDVTTQAQILRLIKNLQKERKMALLFISHDLDVVGFLADRVVIMYAGEVVEDLPVEQLEDPAHPYTIALQQARPRPGKADVEFEPIPGTLPQLGSMLIGCRFRDRCSKANKECETDPPWQDHNDKHRVRCWHPKI</sequence>
<dbReference type="InterPro" id="IPR027417">
    <property type="entry name" value="P-loop_NTPase"/>
</dbReference>
<evidence type="ECO:0000313" key="12">
    <source>
        <dbReference type="Proteomes" id="UP000226525"/>
    </source>
</evidence>
<dbReference type="PANTHER" id="PTHR43297">
    <property type="entry name" value="OLIGOPEPTIDE TRANSPORT ATP-BINDING PROTEIN APPD"/>
    <property type="match status" value="1"/>
</dbReference>
<dbReference type="GO" id="GO:0015833">
    <property type="term" value="P:peptide transport"/>
    <property type="evidence" value="ECO:0007669"/>
    <property type="project" value="InterPro"/>
</dbReference>
<dbReference type="EMBL" id="NZEX01000138">
    <property type="protein sequence ID" value="MAH64142.1"/>
    <property type="molecule type" value="Genomic_DNA"/>
</dbReference>
<dbReference type="PROSITE" id="PS50893">
    <property type="entry name" value="ABC_TRANSPORTER_2"/>
    <property type="match status" value="1"/>
</dbReference>
<evidence type="ECO:0000256" key="5">
    <source>
        <dbReference type="ARBA" id="ARBA00022519"/>
    </source>
</evidence>
<keyword evidence="3" id="KW-0813">Transport</keyword>
<evidence type="ECO:0000256" key="3">
    <source>
        <dbReference type="ARBA" id="ARBA00022448"/>
    </source>
</evidence>
<evidence type="ECO:0000256" key="4">
    <source>
        <dbReference type="ARBA" id="ARBA00022475"/>
    </source>
</evidence>
<feature type="domain" description="ABC transporter" evidence="10">
    <location>
        <begin position="13"/>
        <end position="262"/>
    </location>
</feature>
<evidence type="ECO:0000256" key="9">
    <source>
        <dbReference type="ARBA" id="ARBA00023136"/>
    </source>
</evidence>
<dbReference type="NCBIfam" id="TIGR01727">
    <property type="entry name" value="oligo_HPY"/>
    <property type="match status" value="1"/>
</dbReference>
<comment type="subcellular location">
    <subcellularLocation>
        <location evidence="1">Cell membrane</location>
        <topology evidence="1">Peripheral membrane protein</topology>
    </subcellularLocation>
</comment>
<keyword evidence="6" id="KW-0547">Nucleotide-binding</keyword>
<name>A0A2D6YLY2_9DELT</name>
<comment type="caution">
    <text evidence="11">The sequence shown here is derived from an EMBL/GenBank/DDBJ whole genome shotgun (WGS) entry which is preliminary data.</text>
</comment>
<dbReference type="InterPro" id="IPR050388">
    <property type="entry name" value="ABC_Ni/Peptide_Import"/>
</dbReference>
<dbReference type="InterPro" id="IPR003439">
    <property type="entry name" value="ABC_transporter-like_ATP-bd"/>
</dbReference>
<keyword evidence="9" id="KW-0472">Membrane</keyword>
<dbReference type="InterPro" id="IPR013563">
    <property type="entry name" value="Oligopep_ABC_C"/>
</dbReference>
<dbReference type="SUPFAM" id="SSF52540">
    <property type="entry name" value="P-loop containing nucleoside triphosphate hydrolases"/>
    <property type="match status" value="1"/>
</dbReference>
<dbReference type="AlphaFoldDB" id="A0A2D6YLY2"/>
<dbReference type="CDD" id="cd03257">
    <property type="entry name" value="ABC_NikE_OppD_transporters"/>
    <property type="match status" value="1"/>
</dbReference>
<dbReference type="FunFam" id="3.40.50.300:FF:000016">
    <property type="entry name" value="Oligopeptide ABC transporter ATP-binding component"/>
    <property type="match status" value="1"/>
</dbReference>
<comment type="similarity">
    <text evidence="2">Belongs to the ABC transporter superfamily.</text>
</comment>
<dbReference type="PANTHER" id="PTHR43297:SF14">
    <property type="entry name" value="ATPASE AAA-TYPE CORE DOMAIN-CONTAINING PROTEIN"/>
    <property type="match status" value="1"/>
</dbReference>
<organism evidence="11 12">
    <name type="scientific">SAR324 cluster bacterium</name>
    <dbReference type="NCBI Taxonomy" id="2024889"/>
    <lineage>
        <taxon>Bacteria</taxon>
        <taxon>Deltaproteobacteria</taxon>
        <taxon>SAR324 cluster</taxon>
    </lineage>
</organism>
<evidence type="ECO:0000256" key="7">
    <source>
        <dbReference type="ARBA" id="ARBA00022840"/>
    </source>
</evidence>
<evidence type="ECO:0000256" key="6">
    <source>
        <dbReference type="ARBA" id="ARBA00022741"/>
    </source>
</evidence>
<reference evidence="12" key="1">
    <citation type="submission" date="2017-09" db="EMBL/GenBank/DDBJ databases">
        <title>The Reconstruction of 2,631 Draft Metagenome-Assembled Genomes from the Global Oceans.</title>
        <authorList>
            <person name="Tully B.J."/>
            <person name="Graham E.D."/>
            <person name="Heidelberg J.F."/>
        </authorList>
    </citation>
    <scope>NUCLEOTIDE SEQUENCE [LARGE SCALE GENOMIC DNA]</scope>
</reference>
<keyword evidence="7 11" id="KW-0067">ATP-binding</keyword>
<keyword evidence="8" id="KW-1278">Translocase</keyword>
<dbReference type="GO" id="GO:0005524">
    <property type="term" value="F:ATP binding"/>
    <property type="evidence" value="ECO:0007669"/>
    <property type="project" value="UniProtKB-KW"/>
</dbReference>
<dbReference type="Gene3D" id="3.40.50.300">
    <property type="entry name" value="P-loop containing nucleotide triphosphate hydrolases"/>
    <property type="match status" value="1"/>
</dbReference>
<evidence type="ECO:0000256" key="1">
    <source>
        <dbReference type="ARBA" id="ARBA00004202"/>
    </source>
</evidence>
<proteinExistence type="inferred from homology"/>
<protein>
    <submittedName>
        <fullName evidence="11">Peptide ABC transporter ATP-binding protein</fullName>
    </submittedName>
</protein>
<dbReference type="GO" id="GO:0016887">
    <property type="term" value="F:ATP hydrolysis activity"/>
    <property type="evidence" value="ECO:0007669"/>
    <property type="project" value="InterPro"/>
</dbReference>
<dbReference type="Proteomes" id="UP000226525">
    <property type="component" value="Unassembled WGS sequence"/>
</dbReference>
<dbReference type="Pfam" id="PF08352">
    <property type="entry name" value="oligo_HPY"/>
    <property type="match status" value="1"/>
</dbReference>
<dbReference type="GO" id="GO:0005886">
    <property type="term" value="C:plasma membrane"/>
    <property type="evidence" value="ECO:0007669"/>
    <property type="project" value="UniProtKB-SubCell"/>
</dbReference>
<dbReference type="PROSITE" id="PS00211">
    <property type="entry name" value="ABC_TRANSPORTER_1"/>
    <property type="match status" value="1"/>
</dbReference>
<dbReference type="InterPro" id="IPR003593">
    <property type="entry name" value="AAA+_ATPase"/>
</dbReference>
<dbReference type="Pfam" id="PF00005">
    <property type="entry name" value="ABC_tran"/>
    <property type="match status" value="1"/>
</dbReference>